<keyword evidence="1" id="KW-0732">Signal</keyword>
<sequence length="427" mass="47867">MAHCCFTISQLLRSLLVKAYLPVKDCSSSQEEGLRLRFASAWIRMRYDHPTVACRVEYDRNEKNGTKVYETVTEPSSLQDWTDATFQVISTGISGPEWCNSDPPVPALPTLFLLKTSSEDATFRANLVLRAHHDIIDGIGTLVLFNNLFTHAAEAYAQRTSCCLPQSGGEWVNLSPPLRERLQDISRTNALVKENVEIASPQFNKQNAFPGKHQPGLSVTHAYHAAIAATVRDKQERSTEGRNVRYINYCLRNERAYCQGPYSTSAHPVSVYYSVLHSDAQTAITESDTKSEFMNIARPIRHFYLDIRDDNEHISLVPAFWAMSTIPYPVDEITHGIPARNDTPSVSISSMGILDKVIRPEHGPFQLDDPWVTGEELGTGIGLFLGTWKGRLALSAAYNEAWHEKEEVLDFLECCNRVTFLGLGVDE</sequence>
<evidence type="ECO:0000313" key="2">
    <source>
        <dbReference type="EMBL" id="RAK98468.1"/>
    </source>
</evidence>
<feature type="chain" id="PRO_5017306470" description="CoA-dependent acyltransferase" evidence="1">
    <location>
        <begin position="20"/>
        <end position="427"/>
    </location>
</feature>
<dbReference type="PANTHER" id="PTHR42034">
    <property type="entry name" value="CHROMOSOME 7, WHOLE GENOME SHOTGUN SEQUENCE-RELATED"/>
    <property type="match status" value="1"/>
</dbReference>
<dbReference type="VEuPathDB" id="FungiDB:BO80DRAFT_457296"/>
<accession>A0A395GU35</accession>
<dbReference type="Gene3D" id="3.30.559.10">
    <property type="entry name" value="Chloramphenicol acetyltransferase-like domain"/>
    <property type="match status" value="1"/>
</dbReference>
<proteinExistence type="predicted"/>
<gene>
    <name evidence="2" type="ORF">BO80DRAFT_457296</name>
</gene>
<feature type="signal peptide" evidence="1">
    <location>
        <begin position="1"/>
        <end position="19"/>
    </location>
</feature>
<dbReference type="InterPro" id="IPR023213">
    <property type="entry name" value="CAT-like_dom_sf"/>
</dbReference>
<evidence type="ECO:0000313" key="3">
    <source>
        <dbReference type="Proteomes" id="UP000249402"/>
    </source>
</evidence>
<dbReference type="AlphaFoldDB" id="A0A395GU35"/>
<evidence type="ECO:0008006" key="4">
    <source>
        <dbReference type="Google" id="ProtNLM"/>
    </source>
</evidence>
<dbReference type="EMBL" id="KZ824453">
    <property type="protein sequence ID" value="RAK98468.1"/>
    <property type="molecule type" value="Genomic_DNA"/>
</dbReference>
<organism evidence="2 3">
    <name type="scientific">Aspergillus ibericus CBS 121593</name>
    <dbReference type="NCBI Taxonomy" id="1448316"/>
    <lineage>
        <taxon>Eukaryota</taxon>
        <taxon>Fungi</taxon>
        <taxon>Dikarya</taxon>
        <taxon>Ascomycota</taxon>
        <taxon>Pezizomycotina</taxon>
        <taxon>Eurotiomycetes</taxon>
        <taxon>Eurotiomycetidae</taxon>
        <taxon>Eurotiales</taxon>
        <taxon>Aspergillaceae</taxon>
        <taxon>Aspergillus</taxon>
        <taxon>Aspergillus subgen. Circumdati</taxon>
    </lineage>
</organism>
<dbReference type="Proteomes" id="UP000249402">
    <property type="component" value="Unassembled WGS sequence"/>
</dbReference>
<keyword evidence="3" id="KW-1185">Reference proteome</keyword>
<evidence type="ECO:0000256" key="1">
    <source>
        <dbReference type="SAM" id="SignalP"/>
    </source>
</evidence>
<name>A0A395GU35_9EURO</name>
<dbReference type="Gene3D" id="3.30.559.30">
    <property type="entry name" value="Nonribosomal peptide synthetase, condensation domain"/>
    <property type="match status" value="1"/>
</dbReference>
<dbReference type="GeneID" id="37227088"/>
<reference evidence="2 3" key="1">
    <citation type="submission" date="2018-02" db="EMBL/GenBank/DDBJ databases">
        <title>The genomes of Aspergillus section Nigri reveals drivers in fungal speciation.</title>
        <authorList>
            <consortium name="DOE Joint Genome Institute"/>
            <person name="Vesth T.C."/>
            <person name="Nybo J."/>
            <person name="Theobald S."/>
            <person name="Brandl J."/>
            <person name="Frisvad J.C."/>
            <person name="Nielsen K.F."/>
            <person name="Lyhne E.K."/>
            <person name="Kogle M.E."/>
            <person name="Kuo A."/>
            <person name="Riley R."/>
            <person name="Clum A."/>
            <person name="Nolan M."/>
            <person name="Lipzen A."/>
            <person name="Salamov A."/>
            <person name="Henrissat B."/>
            <person name="Wiebenga A."/>
            <person name="De vries R.P."/>
            <person name="Grigoriev I.V."/>
            <person name="Mortensen U.H."/>
            <person name="Andersen M.R."/>
            <person name="Baker S.E."/>
        </authorList>
    </citation>
    <scope>NUCLEOTIDE SEQUENCE [LARGE SCALE GENOMIC DNA]</scope>
    <source>
        <strain evidence="2 3">CBS 121593</strain>
    </source>
</reference>
<dbReference type="PANTHER" id="PTHR42034:SF1">
    <property type="entry name" value="CONDENSATION DOMAIN-CONTAINING PROTEIN"/>
    <property type="match status" value="1"/>
</dbReference>
<dbReference type="RefSeq" id="XP_025572796.1">
    <property type="nucleotide sequence ID" value="XM_025722223.1"/>
</dbReference>
<protein>
    <recommendedName>
        <fullName evidence="4">CoA-dependent acyltransferase</fullName>
    </recommendedName>
</protein>
<dbReference type="OrthoDB" id="2548233at2759"/>